<evidence type="ECO:0000256" key="6">
    <source>
        <dbReference type="ARBA" id="ARBA00022989"/>
    </source>
</evidence>
<evidence type="ECO:0000256" key="7">
    <source>
        <dbReference type="ARBA" id="ARBA00023136"/>
    </source>
</evidence>
<evidence type="ECO:0000256" key="8">
    <source>
        <dbReference type="RuleBase" id="RU366017"/>
    </source>
</evidence>
<keyword evidence="3 8" id="KW-0328">Glycosyltransferase</keyword>
<dbReference type="Pfam" id="PF01697">
    <property type="entry name" value="Glyco_transf_92"/>
    <property type="match status" value="1"/>
</dbReference>
<dbReference type="Proteomes" id="UP001558713">
    <property type="component" value="Unassembled WGS sequence"/>
</dbReference>
<reference evidence="9 10" key="1">
    <citation type="submission" date="2024-04" db="EMBL/GenBank/DDBJ databases">
        <title>Genome assembly C_amara_ONT_v2.</title>
        <authorList>
            <person name="Yant L."/>
            <person name="Moore C."/>
            <person name="Slenker M."/>
        </authorList>
    </citation>
    <scope>NUCLEOTIDE SEQUENCE [LARGE SCALE GENOMIC DNA]</scope>
    <source>
        <tissue evidence="9">Leaf</tissue>
    </source>
</reference>
<evidence type="ECO:0000256" key="4">
    <source>
        <dbReference type="ARBA" id="ARBA00022679"/>
    </source>
</evidence>
<organism evidence="9 10">
    <name type="scientific">Cardamine amara subsp. amara</name>
    <dbReference type="NCBI Taxonomy" id="228776"/>
    <lineage>
        <taxon>Eukaryota</taxon>
        <taxon>Viridiplantae</taxon>
        <taxon>Streptophyta</taxon>
        <taxon>Embryophyta</taxon>
        <taxon>Tracheophyta</taxon>
        <taxon>Spermatophyta</taxon>
        <taxon>Magnoliopsida</taxon>
        <taxon>eudicotyledons</taxon>
        <taxon>Gunneridae</taxon>
        <taxon>Pentapetalae</taxon>
        <taxon>rosids</taxon>
        <taxon>malvids</taxon>
        <taxon>Brassicales</taxon>
        <taxon>Brassicaceae</taxon>
        <taxon>Cardamineae</taxon>
        <taxon>Cardamine</taxon>
    </lineage>
</organism>
<proteinExistence type="inferred from homology"/>
<comment type="similarity">
    <text evidence="2 8">Belongs to the glycosyltransferase 92 family.</text>
</comment>
<keyword evidence="10" id="KW-1185">Reference proteome</keyword>
<keyword evidence="4 8" id="KW-0808">Transferase</keyword>
<dbReference type="EC" id="2.4.1.-" evidence="8"/>
<dbReference type="EMBL" id="JBANAX010000507">
    <property type="protein sequence ID" value="KAL1206187.1"/>
    <property type="molecule type" value="Genomic_DNA"/>
</dbReference>
<dbReference type="GO" id="GO:0016020">
    <property type="term" value="C:membrane"/>
    <property type="evidence" value="ECO:0007669"/>
    <property type="project" value="UniProtKB-SubCell"/>
</dbReference>
<accession>A0ABD1AHD7</accession>
<comment type="caution">
    <text evidence="9">The sequence shown here is derived from an EMBL/GenBank/DDBJ whole genome shotgun (WGS) entry which is preliminary data.</text>
</comment>
<dbReference type="AlphaFoldDB" id="A0ABD1AHD7"/>
<sequence length="503" mass="57693">MRKEVLPPVVSSTTTVKFLDCFEKKPLIATLLALSLVMIIWNLPPYYHNLISTTRPCSAVTSTTTTTLITSTSSTAATNFTTSLSTTTTSTSQKYDSNPSDPNKRIFQPFGNAAALFVLMGAYRGGPTTFAVIGLSSKPIHVFGKPWYKCEWISNNGRTSIRAKAVKILPDWGYGRVYTVVVVNCTFNSNPNSDNSGGKLILNAYYGESPKLFERFTTLEESTGSYDDSKFSPPYQYDYLYCGSSLYGNVSASRMREWMAYHAWFFGDKSHFVFHDAGGVSLEVRKVLEPWIRAGRVTVQDIRDQSQYDGYYYNQFLIVNDCLHRYRYAANWTFFFDVDEYIYLPNGNTLESVLDEFSVNTQFTIEQNPMSSVLCLNDSSQDYPREWGFEKLLFKDSRTNIRRDRKYAIQAKNAYATGVHMSENVVGKTLHKTETKIRYYHYHNTITVHEELCREMLPVSAKKKVTLYNKLPYVYDDNMKKLVKTIKEFEQKKLRLKDVKNFS</sequence>
<comment type="subcellular location">
    <subcellularLocation>
        <location evidence="1">Membrane</location>
        <topology evidence="1">Single-pass membrane protein</topology>
    </subcellularLocation>
</comment>
<protein>
    <recommendedName>
        <fullName evidence="8">Glycosyltransferase family 92 protein</fullName>
        <ecNumber evidence="8">2.4.1.-</ecNumber>
    </recommendedName>
</protein>
<keyword evidence="5" id="KW-0812">Transmembrane</keyword>
<dbReference type="GO" id="GO:0016757">
    <property type="term" value="F:glycosyltransferase activity"/>
    <property type="evidence" value="ECO:0007669"/>
    <property type="project" value="UniProtKB-UniRule"/>
</dbReference>
<keyword evidence="7" id="KW-0472">Membrane</keyword>
<evidence type="ECO:0000256" key="5">
    <source>
        <dbReference type="ARBA" id="ARBA00022692"/>
    </source>
</evidence>
<gene>
    <name evidence="9" type="ORF">V5N11_020407</name>
</gene>
<evidence type="ECO:0000256" key="2">
    <source>
        <dbReference type="ARBA" id="ARBA00007647"/>
    </source>
</evidence>
<evidence type="ECO:0000256" key="1">
    <source>
        <dbReference type="ARBA" id="ARBA00004167"/>
    </source>
</evidence>
<evidence type="ECO:0000256" key="3">
    <source>
        <dbReference type="ARBA" id="ARBA00022676"/>
    </source>
</evidence>
<dbReference type="InterPro" id="IPR008166">
    <property type="entry name" value="Glyco_transf_92"/>
</dbReference>
<evidence type="ECO:0000313" key="10">
    <source>
        <dbReference type="Proteomes" id="UP001558713"/>
    </source>
</evidence>
<evidence type="ECO:0000313" key="9">
    <source>
        <dbReference type="EMBL" id="KAL1206187.1"/>
    </source>
</evidence>
<dbReference type="PANTHER" id="PTHR21461:SF56">
    <property type="entry name" value="GALACTAN BETA-1,4-GALACTOSYLTRANSFERASE GALS1"/>
    <property type="match status" value="1"/>
</dbReference>
<dbReference type="PANTHER" id="PTHR21461">
    <property type="entry name" value="GLYCOSYLTRANSFERASE FAMILY 92 PROTEIN"/>
    <property type="match status" value="1"/>
</dbReference>
<name>A0ABD1AHD7_CARAN</name>
<keyword evidence="6" id="KW-1133">Transmembrane helix</keyword>